<dbReference type="Gene3D" id="3.30.460.10">
    <property type="entry name" value="Beta Polymerase, domain 2"/>
    <property type="match status" value="1"/>
</dbReference>
<evidence type="ECO:0000313" key="2">
    <source>
        <dbReference type="EMBL" id="MEE1945057.1"/>
    </source>
</evidence>
<comment type="caution">
    <text evidence="2">The sequence shown here is derived from an EMBL/GenBank/DDBJ whole genome shotgun (WGS) entry which is preliminary data.</text>
</comment>
<keyword evidence="3" id="KW-1185">Reference proteome</keyword>
<gene>
    <name evidence="2" type="ORF">VRU48_08060</name>
</gene>
<reference evidence="2 3" key="1">
    <citation type="submission" date="2024-01" db="EMBL/GenBank/DDBJ databases">
        <title>Pedobacter sp. nov., isolated from fresh soil.</title>
        <authorList>
            <person name="Le N.T.T."/>
        </authorList>
    </citation>
    <scope>NUCLEOTIDE SEQUENCE [LARGE SCALE GENOMIC DNA]</scope>
    <source>
        <strain evidence="2 3">KR3-3</strain>
    </source>
</reference>
<dbReference type="InterPro" id="IPR043519">
    <property type="entry name" value="NT_sf"/>
</dbReference>
<name>A0ABU7I6F2_9SPHI</name>
<dbReference type="Proteomes" id="UP001336835">
    <property type="component" value="Unassembled WGS sequence"/>
</dbReference>
<proteinExistence type="predicted"/>
<dbReference type="EMBL" id="JAZDQT010000001">
    <property type="protein sequence ID" value="MEE1945057.1"/>
    <property type="molecule type" value="Genomic_DNA"/>
</dbReference>
<feature type="domain" description="RelA/SpoT" evidence="1">
    <location>
        <begin position="65"/>
        <end position="183"/>
    </location>
</feature>
<dbReference type="Pfam" id="PF04607">
    <property type="entry name" value="RelA_SpoT"/>
    <property type="match status" value="1"/>
</dbReference>
<evidence type="ECO:0000313" key="3">
    <source>
        <dbReference type="Proteomes" id="UP001336835"/>
    </source>
</evidence>
<organism evidence="2 3">
    <name type="scientific">Pedobacter albus</name>
    <dbReference type="NCBI Taxonomy" id="3113905"/>
    <lineage>
        <taxon>Bacteria</taxon>
        <taxon>Pseudomonadati</taxon>
        <taxon>Bacteroidota</taxon>
        <taxon>Sphingobacteriia</taxon>
        <taxon>Sphingobacteriales</taxon>
        <taxon>Sphingobacteriaceae</taxon>
        <taxon>Pedobacter</taxon>
    </lineage>
</organism>
<sequence>MIHSRKKISKAGETIMSSKSIEDRNEALQIINDWRASHILPLLNRKNSLLRLMSKNNIEAIIASQRLKRLSSIEYKLDLNPNMRLGGMQDIGGYRIVVKDVQSLSKLYKLIRGQRSNHKLDKISDYITIPKSSGYRSIHFIYTYCSKQQRYKDIKLELQIRTRLQHSWATAVETVGLITNTSLKSSQGSDRWLQFFKVVSSLFAIKEQLPKLDIHKDVSMKDLMIECYHLCEELNVIHTLEAIKVTISSMNAKGFPDDYYLINIDFDKLQVNLVVYKKTQLKYATEDYLLMEKDIDSSQNAVVLVSAKNMRALKKAYPSYFLDTTEFIKALAGIQANCYHRGYVAL</sequence>
<dbReference type="SUPFAM" id="SSF81301">
    <property type="entry name" value="Nucleotidyltransferase"/>
    <property type="match status" value="1"/>
</dbReference>
<dbReference type="InterPro" id="IPR052366">
    <property type="entry name" value="GTP_Pyrophosphokinase"/>
</dbReference>
<dbReference type="PANTHER" id="PTHR47837">
    <property type="entry name" value="GTP PYROPHOSPHOKINASE YJBM"/>
    <property type="match status" value="1"/>
</dbReference>
<dbReference type="CDD" id="cd05399">
    <property type="entry name" value="NT_Rel-Spo_like"/>
    <property type="match status" value="1"/>
</dbReference>
<evidence type="ECO:0000259" key="1">
    <source>
        <dbReference type="SMART" id="SM00954"/>
    </source>
</evidence>
<dbReference type="InterPro" id="IPR007685">
    <property type="entry name" value="RelA_SpoT"/>
</dbReference>
<accession>A0ABU7I6F2</accession>
<dbReference type="RefSeq" id="WP_330107409.1">
    <property type="nucleotide sequence ID" value="NZ_JAZDQT010000001.1"/>
</dbReference>
<dbReference type="PANTHER" id="PTHR47837:SF1">
    <property type="entry name" value="GTP PYROPHOSPHOKINASE YJBM"/>
    <property type="match status" value="1"/>
</dbReference>
<dbReference type="SMART" id="SM00954">
    <property type="entry name" value="RelA_SpoT"/>
    <property type="match status" value="1"/>
</dbReference>
<protein>
    <submittedName>
        <fullName evidence="2">RelA/SpoT domain-containing protein</fullName>
    </submittedName>
</protein>